<organism evidence="2 3">
    <name type="scientific">Chara braunii</name>
    <name type="common">Braun's stonewort</name>
    <dbReference type="NCBI Taxonomy" id="69332"/>
    <lineage>
        <taxon>Eukaryota</taxon>
        <taxon>Viridiplantae</taxon>
        <taxon>Streptophyta</taxon>
        <taxon>Charophyceae</taxon>
        <taxon>Charales</taxon>
        <taxon>Characeae</taxon>
        <taxon>Chara</taxon>
    </lineage>
</organism>
<sequence>MSLSSFVGGHDLARTFFDVDALAHALTDDRFAYTGRRSGQRRPPGGEYSPPPFVLQSPQWSSSSLSGVRGRESGASEVGSGRRSDGGIDIAGSMPPPPARTPEARVDAGDQTAAPGVAHSGSSPPTVRDGVGGGWLSVRRVGDRLRADYDVGRGVFTGRTPVETQAVEGGSGPPSLHMAGRMLGLSRVETRRSLVLEAAGTSTDMLRGEQFTSGDEGLLMRPGTRRQHGLSEVEARLAAGVAGAQAILDAIQREREMGIVARAAEDEDADTESEPIEIAARRHRAQVAAAAAAAQATYLSGARGTGAGGRGGRRGGPHGRPSSGRGRARSGGR</sequence>
<dbReference type="EMBL" id="BFEA01000212">
    <property type="protein sequence ID" value="GBG74885.1"/>
    <property type="molecule type" value="Genomic_DNA"/>
</dbReference>
<keyword evidence="3" id="KW-1185">Reference proteome</keyword>
<feature type="region of interest" description="Disordered" evidence="1">
    <location>
        <begin position="34"/>
        <end position="133"/>
    </location>
</feature>
<proteinExistence type="predicted"/>
<dbReference type="AlphaFoldDB" id="A0A388KXV6"/>
<evidence type="ECO:0000256" key="1">
    <source>
        <dbReference type="SAM" id="MobiDB-lite"/>
    </source>
</evidence>
<evidence type="ECO:0000313" key="3">
    <source>
        <dbReference type="Proteomes" id="UP000265515"/>
    </source>
</evidence>
<protein>
    <submittedName>
        <fullName evidence="2">Uncharacterized protein</fullName>
    </submittedName>
</protein>
<reference evidence="2 3" key="1">
    <citation type="journal article" date="2018" name="Cell">
        <title>The Chara Genome: Secondary Complexity and Implications for Plant Terrestrialization.</title>
        <authorList>
            <person name="Nishiyama T."/>
            <person name="Sakayama H."/>
            <person name="Vries J.D."/>
            <person name="Buschmann H."/>
            <person name="Saint-Marcoux D."/>
            <person name="Ullrich K.K."/>
            <person name="Haas F.B."/>
            <person name="Vanderstraeten L."/>
            <person name="Becker D."/>
            <person name="Lang D."/>
            <person name="Vosolsobe S."/>
            <person name="Rombauts S."/>
            <person name="Wilhelmsson P.K.I."/>
            <person name="Janitza P."/>
            <person name="Kern R."/>
            <person name="Heyl A."/>
            <person name="Rumpler F."/>
            <person name="Villalobos L.I.A.C."/>
            <person name="Clay J.M."/>
            <person name="Skokan R."/>
            <person name="Toyoda A."/>
            <person name="Suzuki Y."/>
            <person name="Kagoshima H."/>
            <person name="Schijlen E."/>
            <person name="Tajeshwar N."/>
            <person name="Catarino B."/>
            <person name="Hetherington A.J."/>
            <person name="Saltykova A."/>
            <person name="Bonnot C."/>
            <person name="Breuninger H."/>
            <person name="Symeonidi A."/>
            <person name="Radhakrishnan G.V."/>
            <person name="Van Nieuwerburgh F."/>
            <person name="Deforce D."/>
            <person name="Chang C."/>
            <person name="Karol K.G."/>
            <person name="Hedrich R."/>
            <person name="Ulvskov P."/>
            <person name="Glockner G."/>
            <person name="Delwiche C.F."/>
            <person name="Petrasek J."/>
            <person name="Van de Peer Y."/>
            <person name="Friml J."/>
            <person name="Beilby M."/>
            <person name="Dolan L."/>
            <person name="Kohara Y."/>
            <person name="Sugano S."/>
            <person name="Fujiyama A."/>
            <person name="Delaux P.-M."/>
            <person name="Quint M."/>
            <person name="TheiBen G."/>
            <person name="Hagemann M."/>
            <person name="Harholt J."/>
            <person name="Dunand C."/>
            <person name="Zachgo S."/>
            <person name="Langdale J."/>
            <person name="Maumus F."/>
            <person name="Straeten D.V.D."/>
            <person name="Gould S.B."/>
            <person name="Rensing S.A."/>
        </authorList>
    </citation>
    <scope>NUCLEOTIDE SEQUENCE [LARGE SCALE GENOMIC DNA]</scope>
    <source>
        <strain evidence="2 3">S276</strain>
    </source>
</reference>
<comment type="caution">
    <text evidence="2">The sequence shown here is derived from an EMBL/GenBank/DDBJ whole genome shotgun (WGS) entry which is preliminary data.</text>
</comment>
<feature type="compositionally biased region" description="Low complexity" evidence="1">
    <location>
        <begin position="55"/>
        <end position="66"/>
    </location>
</feature>
<dbReference type="Gramene" id="GBG74885">
    <property type="protein sequence ID" value="GBG74885"/>
    <property type="gene ID" value="CBR_g19398"/>
</dbReference>
<name>A0A388KXV6_CHABU</name>
<feature type="compositionally biased region" description="Basic and acidic residues" evidence="1">
    <location>
        <begin position="69"/>
        <end position="86"/>
    </location>
</feature>
<gene>
    <name evidence="2" type="ORF">CBR_g19398</name>
</gene>
<accession>A0A388KXV6</accession>
<feature type="compositionally biased region" description="Low complexity" evidence="1">
    <location>
        <begin position="35"/>
        <end position="46"/>
    </location>
</feature>
<feature type="region of interest" description="Disordered" evidence="1">
    <location>
        <begin position="298"/>
        <end position="333"/>
    </location>
</feature>
<dbReference type="Proteomes" id="UP000265515">
    <property type="component" value="Unassembled WGS sequence"/>
</dbReference>
<evidence type="ECO:0000313" key="2">
    <source>
        <dbReference type="EMBL" id="GBG74885.1"/>
    </source>
</evidence>